<dbReference type="Proteomes" id="UP001165498">
    <property type="component" value="Unassembled WGS sequence"/>
</dbReference>
<dbReference type="Pfam" id="PF17164">
    <property type="entry name" value="DUF5122"/>
    <property type="match status" value="4"/>
</dbReference>
<gene>
    <name evidence="2" type="ORF">NM961_17285</name>
</gene>
<feature type="chain" id="PRO_5046036315" evidence="1">
    <location>
        <begin position="32"/>
        <end position="495"/>
    </location>
</feature>
<proteinExistence type="predicted"/>
<organism evidence="2 3">
    <name type="scientific">Tahibacter harae</name>
    <dbReference type="NCBI Taxonomy" id="2963937"/>
    <lineage>
        <taxon>Bacteria</taxon>
        <taxon>Pseudomonadati</taxon>
        <taxon>Pseudomonadota</taxon>
        <taxon>Gammaproteobacteria</taxon>
        <taxon>Lysobacterales</taxon>
        <taxon>Rhodanobacteraceae</taxon>
        <taxon>Tahibacter</taxon>
    </lineage>
</organism>
<dbReference type="RefSeq" id="WP_255915660.1">
    <property type="nucleotide sequence ID" value="NZ_JANFQO010000017.1"/>
</dbReference>
<dbReference type="NCBIfam" id="TIGR02608">
    <property type="entry name" value="delta_60_rpt"/>
    <property type="match status" value="5"/>
</dbReference>
<dbReference type="Gene3D" id="2.80.10.50">
    <property type="match status" value="2"/>
</dbReference>
<keyword evidence="3" id="KW-1185">Reference proteome</keyword>
<evidence type="ECO:0000313" key="2">
    <source>
        <dbReference type="EMBL" id="MCQ4166475.1"/>
    </source>
</evidence>
<sequence>MKHTNTPYGLHWCRKALAAAALLFVAPPLLAQWGPPGELDPSFAGTGKLTTDFYDRNDRINAIDTMSDGRFVVAGVVVGPNVGGGYSDNFALARYLPDGRLDGSFGNNGLVMFDVSGNVDEAHSVKVLRDGSILAAGVIAPGAYSDFVLFKRRRDGSADTSFGDDAPAGGRTGSVRLDVRGPSFHDEGRHFAVQSDGKIVMIGNTLVPNGNFNYRRVTAARFTADGRLDPGFGGSGTGYVVLGNQYANNGQTSDYVTGIALDQRGNLWSDDTINITGYTDSANNAFVVRLTRDGLLDTTFGTLNNGVRSGSLLLTATNSGGVASGISEVRAGRIDAAGRLVLVGPGTDRGLAFLRRQRNGDADMSFGSNGRTLVKLSDSSRYDEPAAMALQGNGKIVASGYATQIVGSTPQKDFFVVRLDANGLVDVPFGDQGRKAVTVSTTTDESTSMAVDVWGNLVVAGYALRAGTAQTDFAILRVYGDPDRIFADDYQVPAF</sequence>
<dbReference type="InterPro" id="IPR013431">
    <property type="entry name" value="Delta_60_rpt"/>
</dbReference>
<dbReference type="PANTHER" id="PTHR42754">
    <property type="entry name" value="ENDOGLUCANASE"/>
    <property type="match status" value="1"/>
</dbReference>
<feature type="signal peptide" evidence="1">
    <location>
        <begin position="1"/>
        <end position="31"/>
    </location>
</feature>
<evidence type="ECO:0000256" key="1">
    <source>
        <dbReference type="SAM" id="SignalP"/>
    </source>
</evidence>
<dbReference type="PANTHER" id="PTHR42754:SF1">
    <property type="entry name" value="LIPOPROTEIN"/>
    <property type="match status" value="1"/>
</dbReference>
<accession>A0ABT1QW15</accession>
<reference evidence="2" key="1">
    <citation type="submission" date="2022-07" db="EMBL/GenBank/DDBJ databases">
        <title>Tahibacter sp., a new gammaproteobacterium isolated from the silt sample collected at pig farm.</title>
        <authorList>
            <person name="Chen H."/>
        </authorList>
    </citation>
    <scope>NUCLEOTIDE SEQUENCE</scope>
    <source>
        <strain evidence="2">P2K</strain>
    </source>
</reference>
<protein>
    <submittedName>
        <fullName evidence="2">Delta-60 repeat domain-containing protein</fullName>
    </submittedName>
</protein>
<keyword evidence="1" id="KW-0732">Signal</keyword>
<comment type="caution">
    <text evidence="2">The sequence shown here is derived from an EMBL/GenBank/DDBJ whole genome shotgun (WGS) entry which is preliminary data.</text>
</comment>
<name>A0ABT1QW15_9GAMM</name>
<evidence type="ECO:0000313" key="3">
    <source>
        <dbReference type="Proteomes" id="UP001165498"/>
    </source>
</evidence>
<dbReference type="EMBL" id="JANFQO010000017">
    <property type="protein sequence ID" value="MCQ4166475.1"/>
    <property type="molecule type" value="Genomic_DNA"/>
</dbReference>